<evidence type="ECO:0000256" key="10">
    <source>
        <dbReference type="PROSITE-ProRule" id="PRU01360"/>
    </source>
</evidence>
<dbReference type="InterPro" id="IPR010917">
    <property type="entry name" value="TonB_rcpt_CS"/>
</dbReference>
<reference evidence="18" key="2">
    <citation type="submission" date="2016-12" db="EMBL/GenBank/DDBJ databases">
        <authorList>
            <person name="Song W.-J."/>
            <person name="Kurnit D.M."/>
        </authorList>
    </citation>
    <scope>NUCLEOTIDE SEQUENCE [LARGE SCALE GENOMIC DNA]</scope>
    <source>
        <strain evidence="18">HGB1681</strain>
    </source>
</reference>
<dbReference type="OrthoDB" id="6046653at2"/>
<evidence type="ECO:0000313" key="18">
    <source>
        <dbReference type="EMBL" id="SIP72120.1"/>
    </source>
</evidence>
<dbReference type="PANTHER" id="PTHR30069:SF41">
    <property type="entry name" value="HEME_HEMOPEXIN UTILIZATION PROTEIN C"/>
    <property type="match status" value="1"/>
</dbReference>
<dbReference type="Gene3D" id="2.40.170.20">
    <property type="entry name" value="TonB-dependent receptor, beta-barrel domain"/>
    <property type="match status" value="1"/>
</dbReference>
<keyword evidence="4 10" id="KW-1134">Transmembrane beta strand</keyword>
<feature type="short sequence motif" description="TonB C-terminal box" evidence="11">
    <location>
        <begin position="831"/>
        <end position="848"/>
    </location>
</feature>
<gene>
    <name evidence="17" type="ORF">Xinn_02169</name>
    <name evidence="18" type="ORF">XIS1_1350025</name>
</gene>
<evidence type="ECO:0000256" key="9">
    <source>
        <dbReference type="ARBA" id="ARBA00023237"/>
    </source>
</evidence>
<dbReference type="GO" id="GO:0044718">
    <property type="term" value="P:siderophore transmembrane transport"/>
    <property type="evidence" value="ECO:0007669"/>
    <property type="project" value="TreeGrafter"/>
</dbReference>
<feature type="domain" description="TonB-dependent receptor plug" evidence="16">
    <location>
        <begin position="74"/>
        <end position="182"/>
    </location>
</feature>
<dbReference type="InterPro" id="IPR000531">
    <property type="entry name" value="Beta-barrel_TonB"/>
</dbReference>
<evidence type="ECO:0000256" key="1">
    <source>
        <dbReference type="ARBA" id="ARBA00004571"/>
    </source>
</evidence>
<keyword evidence="8 10" id="KW-0472">Membrane</keyword>
<organism evidence="18 19">
    <name type="scientific">Xenorhabdus innexi</name>
    <dbReference type="NCBI Taxonomy" id="290109"/>
    <lineage>
        <taxon>Bacteria</taxon>
        <taxon>Pseudomonadati</taxon>
        <taxon>Pseudomonadota</taxon>
        <taxon>Gammaproteobacteria</taxon>
        <taxon>Enterobacterales</taxon>
        <taxon>Morganellaceae</taxon>
        <taxon>Xenorhabdus</taxon>
    </lineage>
</organism>
<evidence type="ECO:0000256" key="12">
    <source>
        <dbReference type="RuleBase" id="RU003357"/>
    </source>
</evidence>
<dbReference type="Proteomes" id="UP000224871">
    <property type="component" value="Unassembled WGS sequence"/>
</dbReference>
<feature type="domain" description="TonB-dependent receptor-like beta-barrel" evidence="15">
    <location>
        <begin position="372"/>
        <end position="819"/>
    </location>
</feature>
<evidence type="ECO:0000259" key="15">
    <source>
        <dbReference type="Pfam" id="PF00593"/>
    </source>
</evidence>
<evidence type="ECO:0000313" key="20">
    <source>
        <dbReference type="Proteomes" id="UP000224871"/>
    </source>
</evidence>
<dbReference type="PROSITE" id="PS01156">
    <property type="entry name" value="TONB_DEPENDENT_REC_2"/>
    <property type="match status" value="1"/>
</dbReference>
<evidence type="ECO:0000256" key="5">
    <source>
        <dbReference type="ARBA" id="ARBA00022692"/>
    </source>
</evidence>
<evidence type="ECO:0000256" key="7">
    <source>
        <dbReference type="ARBA" id="ARBA00023077"/>
    </source>
</evidence>
<dbReference type="InterPro" id="IPR036942">
    <property type="entry name" value="Beta-barrel_TonB_sf"/>
</dbReference>
<dbReference type="RefSeq" id="WP_086955353.1">
    <property type="nucleotide sequence ID" value="NZ_CAWNQC010000135.1"/>
</dbReference>
<dbReference type="EMBL" id="NIBU01000022">
    <property type="protein sequence ID" value="PHM35719.1"/>
    <property type="molecule type" value="Genomic_DNA"/>
</dbReference>
<feature type="region of interest" description="Disordered" evidence="13">
    <location>
        <begin position="206"/>
        <end position="226"/>
    </location>
</feature>
<sequence>MESSTNSFSSPLNLRTGILLALLGNTAFPSYAADTDKSPKTAPENSHKPATIVLSELKVSGFSEAQLNADLPYMTPGSSTHISAEQVEQRRGTSVGDFLKGTPGVLNSDNRNSGALDVNIRGMQGQGRTPVIVDGAMQETTIYRGYSGVAGRTYIDPDLISSVDIEKGPSTGADANGAIGGVVRISTLNVNDVVLHGQTFGVRMTGGFNNNSTTPPAIGTRGGYPKGKRYRNDQVYTAFGETDGMDRHGGFRPTGGNGSIALGIKSQYLDMVAAFARRHNGNYYAGKKGENVPQITIGPSYPKGWSYASLSKSLTPYRASEEILNTSMDNISHLLKGKLKFSEGHNLELARNEYISRYGEIMPSAIARWGDPYEGFMNKINVSSHTAQYRFNPQDNYFIDLKANAFYNRAVSRINSSNPITVSCSPKENAPRSEPYNISVGHTYSQVDKWGIGVNNTSEILFPYGDLSFIYGASYSHETIGFPKEESFNANSSDAFRDGWKNEYSAFANAEWKPLDWLTLDGGLRYSYFKSHDNNPIFPEFDYDSKTCSMRALSNEVTYGEALERTSGGWSPIINMTLEPLGGLQFYGKYGSAIRLPSLFETTKGWSQTPDTDILLSPERSLSWEVGVNILKNDLLVDGDKLRTKLSYFDTQVKDYLTRINKPKLGRFGPNLTMINVDKAEWRGLELSSSYDVGMAYAELGWSYYTHTLFCLTPEQASIDPKNRCNPGGISDSYVVNHIQPKNSYTVTLGGRAFDKDLDMGATLTYMGSRPSVGLKDDKNSRVGSVLVHVEWEPYTTVDLFVKYKVNKNIRIQAGIDNVTDVYYLDPLAMGLMPGPGRTFRTNVTVKF</sequence>
<feature type="chain" id="PRO_5012907345" evidence="14">
    <location>
        <begin position="33"/>
        <end position="848"/>
    </location>
</feature>
<dbReference type="Pfam" id="PF07715">
    <property type="entry name" value="Plug"/>
    <property type="match status" value="1"/>
</dbReference>
<dbReference type="PROSITE" id="PS52016">
    <property type="entry name" value="TONB_DEPENDENT_REC_3"/>
    <property type="match status" value="1"/>
</dbReference>
<reference evidence="19" key="1">
    <citation type="submission" date="2016-12" db="EMBL/GenBank/DDBJ databases">
        <authorList>
            <person name="Gaudriault S."/>
        </authorList>
    </citation>
    <scope>NUCLEOTIDE SEQUENCE [LARGE SCALE GENOMIC DNA]</scope>
    <source>
        <strain evidence="19">HGB1681 (deposited as PTA-6826 in the American Type Culture Collection)</strain>
    </source>
</reference>
<evidence type="ECO:0000313" key="19">
    <source>
        <dbReference type="Proteomes" id="UP000196435"/>
    </source>
</evidence>
<dbReference type="SUPFAM" id="SSF56935">
    <property type="entry name" value="Porins"/>
    <property type="match status" value="1"/>
</dbReference>
<dbReference type="Gene3D" id="2.170.130.10">
    <property type="entry name" value="TonB-dependent receptor, plug domain"/>
    <property type="match status" value="1"/>
</dbReference>
<keyword evidence="17" id="KW-0675">Receptor</keyword>
<evidence type="ECO:0000256" key="8">
    <source>
        <dbReference type="ARBA" id="ARBA00023136"/>
    </source>
</evidence>
<proteinExistence type="inferred from homology"/>
<dbReference type="GO" id="GO:0009279">
    <property type="term" value="C:cell outer membrane"/>
    <property type="evidence" value="ECO:0007669"/>
    <property type="project" value="UniProtKB-SubCell"/>
</dbReference>
<reference evidence="17 20" key="3">
    <citation type="journal article" date="2017" name="Nat. Microbiol.">
        <title>Natural product diversity associated with the nematode symbionts Photorhabdus and Xenorhabdus.</title>
        <authorList>
            <person name="Tobias N.J."/>
            <person name="Wolff H."/>
            <person name="Djahanschiri B."/>
            <person name="Grundmann F."/>
            <person name="Kronenwerth M."/>
            <person name="Shi Y.M."/>
            <person name="Simonyi S."/>
            <person name="Grun P."/>
            <person name="Shapiro-Ilan D."/>
            <person name="Pidot S.J."/>
            <person name="Stinear T.P."/>
            <person name="Ebersberger I."/>
            <person name="Bode H.B."/>
        </authorList>
    </citation>
    <scope>NUCLEOTIDE SEQUENCE [LARGE SCALE GENOMIC DNA]</scope>
    <source>
        <strain evidence="17 20">DSM 16336</strain>
    </source>
</reference>
<evidence type="ECO:0000313" key="17">
    <source>
        <dbReference type="EMBL" id="PHM35719.1"/>
    </source>
</evidence>
<evidence type="ECO:0000259" key="16">
    <source>
        <dbReference type="Pfam" id="PF07715"/>
    </source>
</evidence>
<dbReference type="PANTHER" id="PTHR30069">
    <property type="entry name" value="TONB-DEPENDENT OUTER MEMBRANE RECEPTOR"/>
    <property type="match status" value="1"/>
</dbReference>
<keyword evidence="7 12" id="KW-0798">TonB box</keyword>
<evidence type="ECO:0000256" key="2">
    <source>
        <dbReference type="ARBA" id="ARBA00009810"/>
    </source>
</evidence>
<dbReference type="CDD" id="cd01347">
    <property type="entry name" value="ligand_gated_channel"/>
    <property type="match status" value="1"/>
</dbReference>
<dbReference type="Pfam" id="PF00593">
    <property type="entry name" value="TonB_dep_Rec_b-barrel"/>
    <property type="match status" value="1"/>
</dbReference>
<dbReference type="InterPro" id="IPR039426">
    <property type="entry name" value="TonB-dep_rcpt-like"/>
</dbReference>
<evidence type="ECO:0000256" key="4">
    <source>
        <dbReference type="ARBA" id="ARBA00022452"/>
    </source>
</evidence>
<dbReference type="InterPro" id="IPR037066">
    <property type="entry name" value="Plug_dom_sf"/>
</dbReference>
<evidence type="ECO:0000256" key="3">
    <source>
        <dbReference type="ARBA" id="ARBA00022448"/>
    </source>
</evidence>
<keyword evidence="20" id="KW-1185">Reference proteome</keyword>
<feature type="signal peptide" evidence="14">
    <location>
        <begin position="1"/>
        <end position="32"/>
    </location>
</feature>
<protein>
    <submittedName>
        <fullName evidence="18">Putative HasR</fullName>
    </submittedName>
    <submittedName>
        <fullName evidence="17">TonB receptor-related protein</fullName>
    </submittedName>
</protein>
<comment type="similarity">
    <text evidence="2 10 12">Belongs to the TonB-dependent receptor family.</text>
</comment>
<dbReference type="InterPro" id="IPR012910">
    <property type="entry name" value="Plug_dom"/>
</dbReference>
<dbReference type="Proteomes" id="UP000196435">
    <property type="component" value="Unassembled WGS sequence"/>
</dbReference>
<dbReference type="GO" id="GO:0015344">
    <property type="term" value="F:siderophore uptake transmembrane transporter activity"/>
    <property type="evidence" value="ECO:0007669"/>
    <property type="project" value="TreeGrafter"/>
</dbReference>
<evidence type="ECO:0000256" key="11">
    <source>
        <dbReference type="PROSITE-ProRule" id="PRU10144"/>
    </source>
</evidence>
<keyword evidence="3 10" id="KW-0813">Transport</keyword>
<keyword evidence="5 10" id="KW-0812">Transmembrane</keyword>
<evidence type="ECO:0000256" key="13">
    <source>
        <dbReference type="SAM" id="MobiDB-lite"/>
    </source>
</evidence>
<keyword evidence="9 10" id="KW-0998">Cell outer membrane</keyword>
<evidence type="ECO:0000256" key="6">
    <source>
        <dbReference type="ARBA" id="ARBA00022729"/>
    </source>
</evidence>
<evidence type="ECO:0000256" key="14">
    <source>
        <dbReference type="SAM" id="SignalP"/>
    </source>
</evidence>
<dbReference type="EMBL" id="FTLG01000041">
    <property type="protein sequence ID" value="SIP72120.1"/>
    <property type="molecule type" value="Genomic_DNA"/>
</dbReference>
<accession>A0A1N6MTH0</accession>
<dbReference type="AlphaFoldDB" id="A0A1N6MTH0"/>
<name>A0A1N6MTH0_9GAMM</name>
<comment type="subcellular location">
    <subcellularLocation>
        <location evidence="1 10">Cell outer membrane</location>
        <topology evidence="1 10">Multi-pass membrane protein</topology>
    </subcellularLocation>
</comment>
<keyword evidence="6 14" id="KW-0732">Signal</keyword>